<keyword evidence="4 9" id="KW-0812">Transmembrane</keyword>
<feature type="transmembrane region" description="Helical" evidence="9">
    <location>
        <begin position="431"/>
        <end position="450"/>
    </location>
</feature>
<feature type="transmembrane region" description="Helical" evidence="9">
    <location>
        <begin position="688"/>
        <end position="704"/>
    </location>
</feature>
<comment type="subcellular location">
    <subcellularLocation>
        <location evidence="1">Membrane</location>
        <topology evidence="1">Multi-pass membrane protein</topology>
    </subcellularLocation>
</comment>
<name>A0AA38RSE4_9PEZI</name>
<comment type="caution">
    <text evidence="10">The sequence shown here is derived from an EMBL/GenBank/DDBJ whole genome shotgun (WGS) entry which is preliminary data.</text>
</comment>
<feature type="transmembrane region" description="Helical" evidence="9">
    <location>
        <begin position="653"/>
        <end position="681"/>
    </location>
</feature>
<keyword evidence="3" id="KW-0813">Transport</keyword>
<feature type="transmembrane region" description="Helical" evidence="9">
    <location>
        <begin position="281"/>
        <end position="312"/>
    </location>
</feature>
<feature type="transmembrane region" description="Helical" evidence="9">
    <location>
        <begin position="738"/>
        <end position="760"/>
    </location>
</feature>
<evidence type="ECO:0000256" key="8">
    <source>
        <dbReference type="ARBA" id="ARBA00023136"/>
    </source>
</evidence>
<keyword evidence="11" id="KW-1185">Reference proteome</keyword>
<keyword evidence="8 9" id="KW-0472">Membrane</keyword>
<protein>
    <submittedName>
        <fullName evidence="10">Small oligopeptide transporter, OPT family</fullName>
    </submittedName>
</protein>
<evidence type="ECO:0000256" key="9">
    <source>
        <dbReference type="SAM" id="Phobius"/>
    </source>
</evidence>
<accession>A0AA38RSE4</accession>
<evidence type="ECO:0000256" key="5">
    <source>
        <dbReference type="ARBA" id="ARBA00022856"/>
    </source>
</evidence>
<feature type="transmembrane region" description="Helical" evidence="9">
    <location>
        <begin position="350"/>
        <end position="376"/>
    </location>
</feature>
<dbReference type="GO" id="GO:0035673">
    <property type="term" value="F:oligopeptide transmembrane transporter activity"/>
    <property type="evidence" value="ECO:0007669"/>
    <property type="project" value="InterPro"/>
</dbReference>
<evidence type="ECO:0000256" key="6">
    <source>
        <dbReference type="ARBA" id="ARBA00022927"/>
    </source>
</evidence>
<reference evidence="10" key="1">
    <citation type="submission" date="2022-07" db="EMBL/GenBank/DDBJ databases">
        <title>Fungi with potential for degradation of polypropylene.</title>
        <authorList>
            <person name="Gostincar C."/>
        </authorList>
    </citation>
    <scope>NUCLEOTIDE SEQUENCE</scope>
    <source>
        <strain evidence="10">EXF-13308</strain>
    </source>
</reference>
<feature type="transmembrane region" description="Helical" evidence="9">
    <location>
        <begin position="535"/>
        <end position="551"/>
    </location>
</feature>
<dbReference type="NCBIfam" id="TIGR00728">
    <property type="entry name" value="OPT_sfam"/>
    <property type="match status" value="1"/>
</dbReference>
<dbReference type="GO" id="GO:0015031">
    <property type="term" value="P:protein transport"/>
    <property type="evidence" value="ECO:0007669"/>
    <property type="project" value="UniProtKB-KW"/>
</dbReference>
<sequence length="802" mass="90028">MAPIQQDRVYDGEKTAGAGVAPVAETGQVHITSDTEAQEHLENIKKQHLFDPNLPDDFVDEVADALQGGSPDAKVAVAAELMENSPYPEVRAAVRNYDDDLPANTIRAWVIGMVFATIGSALNMLFSMRAPSIIITTYVAQLLCHPVGILWSKFLPDREFKTFGIRWNLNPGPWNIKEHCLVVIMANVTFGGGAAYSTDIILAQVAYYKQNWGWGWELLITFTISMCGFGMAGLFRKFLVDPAAMIWPSTLINTTLFYALHDHSKSDPAKTNGWIIGRYKWFSIVLLCSFCWYWFPGYIAPFLSVFAFVTWIKPQSPVINQLFGGWTGVSLIPITFDWTQISGYTTSPLIFPWFAVSNTLIGVVVFFVITTIGVHYSNSFWNLYLPISDSNSYDNTAQVYNVSRIINSEYELDMAAYKAYSPLFLSTTFTLTYGVSFASITALIVHSALYNGRDIWIRWTSVGREEEDVHTRLYAKYRAVPIWWYGALFLAIFGMAMGTVVGYDSHLTWWAYIISMLIALVFFLPIGLIQGSTNVAIGLNVVTEFIIGYMQPGKPLAMMLFKAYGYMALYQGLAFTSDLKMAQYMKVPPRTVFMGQVISTIWSSVVQIAVMNWAFGAIDGICDSDQSNHFTCPGGRVYFNASVIWGLIGPQRIFGIGAIYSSMLWFFLIGAICPFISWFLARRYPRSFWKYICFPIIFGGAGMIPPATALNYLSWGVVGFAFNKLIRNRWRGWWMQYNYVTSAGLDVGLALSTILIFFTLSLTNTDMTSWWGANKALNTMDYQDTAIVRTLAPGETFGPTSW</sequence>
<dbReference type="GO" id="GO:0016020">
    <property type="term" value="C:membrane"/>
    <property type="evidence" value="ECO:0007669"/>
    <property type="project" value="UniProtKB-SubCell"/>
</dbReference>
<proteinExistence type="inferred from homology"/>
<gene>
    <name evidence="10" type="ORF">NKR23_g5622</name>
</gene>
<feature type="transmembrane region" description="Helical" evidence="9">
    <location>
        <begin position="509"/>
        <end position="528"/>
    </location>
</feature>
<evidence type="ECO:0000313" key="10">
    <source>
        <dbReference type="EMBL" id="KAJ9145129.1"/>
    </source>
</evidence>
<feature type="transmembrane region" description="Helical" evidence="9">
    <location>
        <begin position="482"/>
        <end position="503"/>
    </location>
</feature>
<evidence type="ECO:0000256" key="4">
    <source>
        <dbReference type="ARBA" id="ARBA00022692"/>
    </source>
</evidence>
<evidence type="ECO:0000256" key="2">
    <source>
        <dbReference type="ARBA" id="ARBA00008807"/>
    </source>
</evidence>
<feature type="transmembrane region" description="Helical" evidence="9">
    <location>
        <begin position="106"/>
        <end position="126"/>
    </location>
</feature>
<keyword evidence="7 9" id="KW-1133">Transmembrane helix</keyword>
<feature type="transmembrane region" description="Helical" evidence="9">
    <location>
        <begin position="318"/>
        <end position="338"/>
    </location>
</feature>
<dbReference type="PANTHER" id="PTHR22601">
    <property type="entry name" value="ISP4 LIKE PROTEIN"/>
    <property type="match status" value="1"/>
</dbReference>
<dbReference type="Proteomes" id="UP001174694">
    <property type="component" value="Unassembled WGS sequence"/>
</dbReference>
<feature type="transmembrane region" description="Helical" evidence="9">
    <location>
        <begin position="133"/>
        <end position="151"/>
    </location>
</feature>
<comment type="similarity">
    <text evidence="2">Belongs to the oligopeptide OPT transporter family.</text>
</comment>
<feature type="transmembrane region" description="Helical" evidence="9">
    <location>
        <begin position="593"/>
        <end position="615"/>
    </location>
</feature>
<evidence type="ECO:0000256" key="1">
    <source>
        <dbReference type="ARBA" id="ARBA00004141"/>
    </source>
</evidence>
<dbReference type="EMBL" id="JANBVO010000015">
    <property type="protein sequence ID" value="KAJ9145129.1"/>
    <property type="molecule type" value="Genomic_DNA"/>
</dbReference>
<dbReference type="Pfam" id="PF03169">
    <property type="entry name" value="OPT"/>
    <property type="match status" value="1"/>
</dbReference>
<dbReference type="AlphaFoldDB" id="A0AA38RSE4"/>
<dbReference type="InterPro" id="IPR004648">
    <property type="entry name" value="Oligpept_transpt"/>
</dbReference>
<evidence type="ECO:0000313" key="11">
    <source>
        <dbReference type="Proteomes" id="UP001174694"/>
    </source>
</evidence>
<evidence type="ECO:0000256" key="3">
    <source>
        <dbReference type="ARBA" id="ARBA00022448"/>
    </source>
</evidence>
<dbReference type="InterPro" id="IPR004813">
    <property type="entry name" value="OPT"/>
</dbReference>
<feature type="transmembrane region" description="Helical" evidence="9">
    <location>
        <begin position="214"/>
        <end position="236"/>
    </location>
</feature>
<organism evidence="10 11">
    <name type="scientific">Pleurostoma richardsiae</name>
    <dbReference type="NCBI Taxonomy" id="41990"/>
    <lineage>
        <taxon>Eukaryota</taxon>
        <taxon>Fungi</taxon>
        <taxon>Dikarya</taxon>
        <taxon>Ascomycota</taxon>
        <taxon>Pezizomycotina</taxon>
        <taxon>Sordariomycetes</taxon>
        <taxon>Sordariomycetidae</taxon>
        <taxon>Calosphaeriales</taxon>
        <taxon>Pleurostomataceae</taxon>
        <taxon>Pleurostoma</taxon>
    </lineage>
</organism>
<evidence type="ECO:0000256" key="7">
    <source>
        <dbReference type="ARBA" id="ARBA00022989"/>
    </source>
</evidence>
<keyword evidence="5" id="KW-0571">Peptide transport</keyword>
<dbReference type="NCBIfam" id="TIGR00727">
    <property type="entry name" value="ISP4_OPT"/>
    <property type="match status" value="1"/>
</dbReference>
<feature type="transmembrane region" description="Helical" evidence="9">
    <location>
        <begin position="181"/>
        <end position="202"/>
    </location>
</feature>
<keyword evidence="6" id="KW-0653">Protein transport</keyword>